<accession>A0A158HHA4</accession>
<keyword evidence="1" id="KW-0732">Signal</keyword>
<gene>
    <name evidence="2" type="ORF">AWB64_04648</name>
</gene>
<proteinExistence type="predicted"/>
<reference evidence="2 3" key="1">
    <citation type="submission" date="2016-01" db="EMBL/GenBank/DDBJ databases">
        <authorList>
            <person name="Oliw E.H."/>
        </authorList>
    </citation>
    <scope>NUCLEOTIDE SEQUENCE [LARGE SCALE GENOMIC DNA]</scope>
    <source>
        <strain evidence="2">LMG 22029</strain>
    </source>
</reference>
<evidence type="ECO:0000313" key="3">
    <source>
        <dbReference type="Proteomes" id="UP000054893"/>
    </source>
</evidence>
<dbReference type="InterPro" id="IPR021647">
    <property type="entry name" value="CusF_Ec"/>
</dbReference>
<dbReference type="RefSeq" id="WP_060857722.1">
    <property type="nucleotide sequence ID" value="NZ_FCOC02000017.1"/>
</dbReference>
<evidence type="ECO:0000313" key="2">
    <source>
        <dbReference type="EMBL" id="SAL43725.1"/>
    </source>
</evidence>
<dbReference type="Gene3D" id="2.40.50.320">
    <property type="entry name" value="Copper binding periplasmic protein CusF"/>
    <property type="match status" value="1"/>
</dbReference>
<dbReference type="AlphaFoldDB" id="A0A158HHA4"/>
<dbReference type="EMBL" id="FCOC02000017">
    <property type="protein sequence ID" value="SAL43725.1"/>
    <property type="molecule type" value="Genomic_DNA"/>
</dbReference>
<dbReference type="OrthoDB" id="9180744at2"/>
<name>A0A158HHA4_CABSO</name>
<dbReference type="Proteomes" id="UP000054893">
    <property type="component" value="Unassembled WGS sequence"/>
</dbReference>
<feature type="chain" id="PRO_5007810562" evidence="1">
    <location>
        <begin position="24"/>
        <end position="117"/>
    </location>
</feature>
<dbReference type="Pfam" id="PF11604">
    <property type="entry name" value="CusF_Ec"/>
    <property type="match status" value="1"/>
</dbReference>
<protein>
    <submittedName>
        <fullName evidence="2">RND family efflux transporter MFP subunit</fullName>
    </submittedName>
</protein>
<feature type="signal peptide" evidence="1">
    <location>
        <begin position="1"/>
        <end position="23"/>
    </location>
</feature>
<dbReference type="InterPro" id="IPR042230">
    <property type="entry name" value="CusF_sf"/>
</dbReference>
<evidence type="ECO:0000256" key="1">
    <source>
        <dbReference type="SAM" id="SignalP"/>
    </source>
</evidence>
<organism evidence="2 3">
    <name type="scientific">Caballeronia sordidicola</name>
    <name type="common">Burkholderia sordidicola</name>
    <dbReference type="NCBI Taxonomy" id="196367"/>
    <lineage>
        <taxon>Bacteria</taxon>
        <taxon>Pseudomonadati</taxon>
        <taxon>Pseudomonadota</taxon>
        <taxon>Betaproteobacteria</taxon>
        <taxon>Burkholderiales</taxon>
        <taxon>Burkholderiaceae</taxon>
        <taxon>Caballeronia</taxon>
    </lineage>
</organism>
<sequence>MKKLVCIALAFGAASAISQSVFADDDMAGMKMSAGSMSPAASSQSTLTDAEIRKVDPASGMVTLKHGALKNVGMPAMTMAFKAKDAAMLKQAHEGDKVKVRVEDVGGTMTIVTMQKQ</sequence>